<dbReference type="InterPro" id="IPR029071">
    <property type="entry name" value="Ubiquitin-like_domsf"/>
</dbReference>
<protein>
    <recommendedName>
        <fullName evidence="6">PH domain-containing protein</fullName>
    </recommendedName>
</protein>
<dbReference type="InterPro" id="IPR000159">
    <property type="entry name" value="RA_dom"/>
</dbReference>
<dbReference type="PANTHER" id="PTHR38700">
    <property type="entry name" value="YALI0E22418P"/>
    <property type="match status" value="1"/>
</dbReference>
<name>A0AAD5XU23_9FUNG</name>
<evidence type="ECO:0000259" key="3">
    <source>
        <dbReference type="PROSITE" id="PS50200"/>
    </source>
</evidence>
<feature type="compositionally biased region" description="Acidic residues" evidence="1">
    <location>
        <begin position="98"/>
        <end position="111"/>
    </location>
</feature>
<dbReference type="GO" id="GO:0007165">
    <property type="term" value="P:signal transduction"/>
    <property type="evidence" value="ECO:0007669"/>
    <property type="project" value="InterPro"/>
</dbReference>
<dbReference type="PROSITE" id="PS50003">
    <property type="entry name" value="PH_DOMAIN"/>
    <property type="match status" value="1"/>
</dbReference>
<dbReference type="Pfam" id="PF21989">
    <property type="entry name" value="RA_2"/>
    <property type="match status" value="1"/>
</dbReference>
<feature type="compositionally biased region" description="Low complexity" evidence="1">
    <location>
        <begin position="149"/>
        <end position="159"/>
    </location>
</feature>
<keyword evidence="5" id="KW-1185">Reference proteome</keyword>
<feature type="compositionally biased region" description="Basic and acidic residues" evidence="1">
    <location>
        <begin position="766"/>
        <end position="776"/>
    </location>
</feature>
<feature type="compositionally biased region" description="Basic and acidic residues" evidence="1">
    <location>
        <begin position="693"/>
        <end position="708"/>
    </location>
</feature>
<feature type="compositionally biased region" description="Basic and acidic residues" evidence="1">
    <location>
        <begin position="783"/>
        <end position="821"/>
    </location>
</feature>
<gene>
    <name evidence="4" type="ORF">HDU87_000063</name>
</gene>
<evidence type="ECO:0000313" key="5">
    <source>
        <dbReference type="Proteomes" id="UP001212152"/>
    </source>
</evidence>
<dbReference type="SMART" id="SM00233">
    <property type="entry name" value="PH"/>
    <property type="match status" value="1"/>
</dbReference>
<dbReference type="InterPro" id="IPR001849">
    <property type="entry name" value="PH_domain"/>
</dbReference>
<dbReference type="CDD" id="cd17113">
    <property type="entry name" value="RA_ARAPs"/>
    <property type="match status" value="1"/>
</dbReference>
<evidence type="ECO:0000313" key="4">
    <source>
        <dbReference type="EMBL" id="KAJ3185442.1"/>
    </source>
</evidence>
<reference evidence="4" key="1">
    <citation type="submission" date="2020-05" db="EMBL/GenBank/DDBJ databases">
        <title>Phylogenomic resolution of chytrid fungi.</title>
        <authorList>
            <person name="Stajich J.E."/>
            <person name="Amses K."/>
            <person name="Simmons R."/>
            <person name="Seto K."/>
            <person name="Myers J."/>
            <person name="Bonds A."/>
            <person name="Quandt C.A."/>
            <person name="Barry K."/>
            <person name="Liu P."/>
            <person name="Grigoriev I."/>
            <person name="Longcore J.E."/>
            <person name="James T.Y."/>
        </authorList>
    </citation>
    <scope>NUCLEOTIDE SEQUENCE</scope>
    <source>
        <strain evidence="4">JEL0379</strain>
    </source>
</reference>
<dbReference type="Proteomes" id="UP001212152">
    <property type="component" value="Unassembled WGS sequence"/>
</dbReference>
<dbReference type="InterPro" id="IPR011993">
    <property type="entry name" value="PH-like_dom_sf"/>
</dbReference>
<dbReference type="SUPFAM" id="SSF50729">
    <property type="entry name" value="PH domain-like"/>
    <property type="match status" value="1"/>
</dbReference>
<feature type="domain" description="Ras-associating" evidence="3">
    <location>
        <begin position="295"/>
        <end position="383"/>
    </location>
</feature>
<sequence>MEDSDNANDGANGARVRFGDVNENTEAAGAKTKALPDKAEPQSILKANAVMSPVDFAALTSQFSDSGSEGMSSYDDDSEQGSLSNSGSGTESQSDLGSESDEAEEDEEDMDSPYQKKKRKQQYLYGLANDEEEAELDSEIDIPDDPAEESSAAAAPLSERLNETDSGRLETATLADYEDIDGLLVTLDAYLKKNRNSRALQPGAQRGIPPLAGLRHIKTKEPPSWAQEATALEVEEGPSKTEVPASPVSSSLLGNMLQKFKDLTEPKLDSADREALGPDDKVNMIMAKLTEANVKKITTRIYIEDAKSFKTLLLTSLMSSDQVIQEVVTKFHQEVSPNWTLFELCNDLGVERPLRDWEIVTDVISAWETSASVNAIVMKKYGYRDTVSEKSIAGKYPRVQGWMYMELKPGKWQRRFFVLRESNLYYYKDAKQTGVESLFCGLSNFDVYTLSQPRKKTPSAFTFALRSTDSISMFENKQDYVRFLSVDKEERLFDWVLAIRLAKSEKTFADFPELFDDYNIPEKVRKRRHRHQGGSAKKPSGTLIDQSELKPPPSLPVNAVTDLRRENTRSGTNQARAVGSTSPPAHQPKPLSRRPSQRATGAVPRPPLVRRATGPPPSGSDDDEEPLLVRQMRHTSGAIAGDDESRTPRGSDRDDARLDRRPSRSEPERDDTSQSDRDDTARRQLRGKPRSGRHPDDETLLYPDRDSDPIGMRAHGAVRPSRSHATGDLDPRRAHTVHSSSSRAEPRRHRSERPSEEQRERRAHRESRDPDRDHEHRVRAKRRDAEREAHHREREAHREHRRERGERARTGEGERPLRDSDPLAIAIPTTRRHRTVTRSATESKPHGTLVDRIGDVAGGGGSAASRPVQRARTTRESSGTKRGGGTLIDVSDSPNCRRCGCSEFKPGGRGSNCLNCYHAHMDS</sequence>
<comment type="caution">
    <text evidence="4">The sequence shown here is derived from an EMBL/GenBank/DDBJ whole genome shotgun (WGS) entry which is preliminary data.</text>
</comment>
<accession>A0AAD5XU23</accession>
<dbReference type="EMBL" id="JADGJQ010000001">
    <property type="protein sequence ID" value="KAJ3185442.1"/>
    <property type="molecule type" value="Genomic_DNA"/>
</dbReference>
<dbReference type="Pfam" id="PF00169">
    <property type="entry name" value="PH"/>
    <property type="match status" value="1"/>
</dbReference>
<feature type="compositionally biased region" description="Acidic residues" evidence="1">
    <location>
        <begin position="129"/>
        <end position="148"/>
    </location>
</feature>
<feature type="compositionally biased region" description="Basic residues" evidence="1">
    <location>
        <begin position="683"/>
        <end position="692"/>
    </location>
</feature>
<dbReference type="SUPFAM" id="SSF54236">
    <property type="entry name" value="Ubiquitin-like"/>
    <property type="match status" value="1"/>
</dbReference>
<feature type="region of interest" description="Disordered" evidence="1">
    <location>
        <begin position="63"/>
        <end position="168"/>
    </location>
</feature>
<evidence type="ECO:0008006" key="6">
    <source>
        <dbReference type="Google" id="ProtNLM"/>
    </source>
</evidence>
<dbReference type="Gene3D" id="2.30.29.30">
    <property type="entry name" value="Pleckstrin-homology domain (PH domain)/Phosphotyrosine-binding domain (PTB)"/>
    <property type="match status" value="1"/>
</dbReference>
<feature type="compositionally biased region" description="Basic and acidic residues" evidence="1">
    <location>
        <begin position="643"/>
        <end position="682"/>
    </location>
</feature>
<dbReference type="AlphaFoldDB" id="A0AAD5XU23"/>
<evidence type="ECO:0000259" key="2">
    <source>
        <dbReference type="PROSITE" id="PS50003"/>
    </source>
</evidence>
<feature type="domain" description="PH" evidence="2">
    <location>
        <begin position="396"/>
        <end position="504"/>
    </location>
</feature>
<feature type="compositionally biased region" description="Polar residues" evidence="1">
    <location>
        <begin position="569"/>
        <end position="584"/>
    </location>
</feature>
<dbReference type="PROSITE" id="PS50200">
    <property type="entry name" value="RA"/>
    <property type="match status" value="1"/>
</dbReference>
<dbReference type="PANTHER" id="PTHR38700:SF1">
    <property type="entry name" value="PH DOMAIN-CONTAINING PROTEIN"/>
    <property type="match status" value="1"/>
</dbReference>
<feature type="region of interest" description="Disordered" evidence="1">
    <location>
        <begin position="525"/>
        <end position="889"/>
    </location>
</feature>
<feature type="region of interest" description="Disordered" evidence="1">
    <location>
        <begin position="1"/>
        <end position="39"/>
    </location>
</feature>
<dbReference type="Gene3D" id="3.10.20.90">
    <property type="entry name" value="Phosphatidylinositol 3-kinase Catalytic Subunit, Chain A, domain 1"/>
    <property type="match status" value="1"/>
</dbReference>
<dbReference type="SMART" id="SM00314">
    <property type="entry name" value="RA"/>
    <property type="match status" value="1"/>
</dbReference>
<organism evidence="4 5">
    <name type="scientific">Geranomyces variabilis</name>
    <dbReference type="NCBI Taxonomy" id="109894"/>
    <lineage>
        <taxon>Eukaryota</taxon>
        <taxon>Fungi</taxon>
        <taxon>Fungi incertae sedis</taxon>
        <taxon>Chytridiomycota</taxon>
        <taxon>Chytridiomycota incertae sedis</taxon>
        <taxon>Chytridiomycetes</taxon>
        <taxon>Spizellomycetales</taxon>
        <taxon>Powellomycetaceae</taxon>
        <taxon>Geranomyces</taxon>
    </lineage>
</organism>
<proteinExistence type="predicted"/>
<evidence type="ECO:0000256" key="1">
    <source>
        <dbReference type="SAM" id="MobiDB-lite"/>
    </source>
</evidence>
<feature type="compositionally biased region" description="Polar residues" evidence="1">
    <location>
        <begin position="80"/>
        <end position="93"/>
    </location>
</feature>